<protein>
    <submittedName>
        <fullName evidence="2">Uncharacterized protein</fullName>
    </submittedName>
</protein>
<reference evidence="2" key="1">
    <citation type="submission" date="2023-06" db="EMBL/GenBank/DDBJ databases">
        <title>MBL-encoding genomic islands in Pseudomonas spp. in Poland.</title>
        <authorList>
            <person name="Urbanowicz P."/>
            <person name="Izdebski R."/>
            <person name="Biedrzycka M."/>
            <person name="Gniadkowski M."/>
        </authorList>
    </citation>
    <scope>NUCLEOTIDE SEQUENCE</scope>
    <source>
        <strain evidence="2">NMI5768_13</strain>
    </source>
</reference>
<accession>A0AAW7HG52</accession>
<sequence length="134" mass="14069">MKSFTISIAWLMLVLWCAIRVGFALQTIEPAVALITDPSICQAAGAPVVNGLCRAEGRIEGGLDDQWHLHTASTPAEGVTLPKSVSLLYQVDSYQFRGGAVAGYGLAILAFILAALPAVANALSISRKARISAC</sequence>
<keyword evidence="1" id="KW-1133">Transmembrane helix</keyword>
<evidence type="ECO:0000313" key="2">
    <source>
        <dbReference type="EMBL" id="MDM3951101.1"/>
    </source>
</evidence>
<gene>
    <name evidence="2" type="ORF">LU674_001880</name>
</gene>
<keyword evidence="1" id="KW-0812">Transmembrane</keyword>
<feature type="transmembrane region" description="Helical" evidence="1">
    <location>
        <begin position="101"/>
        <end position="123"/>
    </location>
</feature>
<keyword evidence="1" id="KW-0472">Membrane</keyword>
<evidence type="ECO:0000313" key="3">
    <source>
        <dbReference type="Proteomes" id="UP001165439"/>
    </source>
</evidence>
<dbReference type="EMBL" id="JAJSRF020000001">
    <property type="protein sequence ID" value="MDM3951101.1"/>
    <property type="molecule type" value="Genomic_DNA"/>
</dbReference>
<dbReference type="RefSeq" id="WP_023383680.1">
    <property type="nucleotide sequence ID" value="NZ_JAJSRF020000001.1"/>
</dbReference>
<proteinExistence type="predicted"/>
<organism evidence="2 3">
    <name type="scientific">Pseudomonas alloputida</name>
    <dbReference type="NCBI Taxonomy" id="1940621"/>
    <lineage>
        <taxon>Bacteria</taxon>
        <taxon>Pseudomonadati</taxon>
        <taxon>Pseudomonadota</taxon>
        <taxon>Gammaproteobacteria</taxon>
        <taxon>Pseudomonadales</taxon>
        <taxon>Pseudomonadaceae</taxon>
        <taxon>Pseudomonas</taxon>
    </lineage>
</organism>
<name>A0AAW7HG52_9PSED</name>
<dbReference type="Proteomes" id="UP001165439">
    <property type="component" value="Unassembled WGS sequence"/>
</dbReference>
<comment type="caution">
    <text evidence="2">The sequence shown here is derived from an EMBL/GenBank/DDBJ whole genome shotgun (WGS) entry which is preliminary data.</text>
</comment>
<evidence type="ECO:0000256" key="1">
    <source>
        <dbReference type="SAM" id="Phobius"/>
    </source>
</evidence>
<dbReference type="AlphaFoldDB" id="A0AAW7HG52"/>